<dbReference type="PANTHER" id="PTHR13273:SF14">
    <property type="entry name" value="ANAMORSIN"/>
    <property type="match status" value="1"/>
</dbReference>
<keyword evidence="9" id="KW-0411">Iron-sulfur</keyword>
<dbReference type="InterPro" id="IPR046408">
    <property type="entry name" value="CIAPIN1"/>
</dbReference>
<comment type="subcellular location">
    <subcellularLocation>
        <location evidence="2">Cytoplasm</location>
    </subcellularLocation>
</comment>
<dbReference type="Gene3D" id="3.40.50.150">
    <property type="entry name" value="Vaccinia Virus protein VP39"/>
    <property type="match status" value="1"/>
</dbReference>
<keyword evidence="5" id="KW-0963">Cytoplasm</keyword>
<dbReference type="HAMAP" id="MF_03115">
    <property type="entry name" value="Anamorsin"/>
    <property type="match status" value="1"/>
</dbReference>
<dbReference type="GO" id="GO:0051539">
    <property type="term" value="F:4 iron, 4 sulfur cluster binding"/>
    <property type="evidence" value="ECO:0007669"/>
    <property type="project" value="UniProtKB-KW"/>
</dbReference>
<dbReference type="EMBL" id="SKCS01000710">
    <property type="protein sequence ID" value="TNN04925.1"/>
    <property type="molecule type" value="Genomic_DNA"/>
</dbReference>
<comment type="similarity">
    <text evidence="3">Belongs to the anamorsin family.</text>
</comment>
<dbReference type="STRING" id="6182.A0A4Z2CL50"/>
<reference evidence="12 13" key="1">
    <citation type="submission" date="2019-03" db="EMBL/GenBank/DDBJ databases">
        <title>An improved genome assembly of the fluke Schistosoma japonicum.</title>
        <authorList>
            <person name="Hu W."/>
            <person name="Luo F."/>
            <person name="Yin M."/>
            <person name="Mo X."/>
            <person name="Sun C."/>
            <person name="Wu Q."/>
            <person name="Zhu B."/>
            <person name="Xiang M."/>
            <person name="Wang J."/>
            <person name="Wang Y."/>
            <person name="Zhang T."/>
            <person name="Xu B."/>
            <person name="Zheng H."/>
            <person name="Feng Z."/>
        </authorList>
    </citation>
    <scope>NUCLEOTIDE SEQUENCE [LARGE SCALE GENOMIC DNA]</scope>
    <source>
        <strain evidence="12">HuSjv2</strain>
        <tissue evidence="12">Worms</tissue>
    </source>
</reference>
<organism evidence="12 13">
    <name type="scientific">Schistosoma japonicum</name>
    <name type="common">Blood fluke</name>
    <dbReference type="NCBI Taxonomy" id="6182"/>
    <lineage>
        <taxon>Eukaryota</taxon>
        <taxon>Metazoa</taxon>
        <taxon>Spiralia</taxon>
        <taxon>Lophotrochozoa</taxon>
        <taxon>Platyhelminthes</taxon>
        <taxon>Trematoda</taxon>
        <taxon>Digenea</taxon>
        <taxon>Strigeidida</taxon>
        <taxon>Schistosomatoidea</taxon>
        <taxon>Schistosomatidae</taxon>
        <taxon>Schistosoma</taxon>
    </lineage>
</organism>
<evidence type="ECO:0000256" key="8">
    <source>
        <dbReference type="ARBA" id="ARBA00023004"/>
    </source>
</evidence>
<name>A0A4Z2CL50_SCHJA</name>
<dbReference type="GO" id="GO:0016226">
    <property type="term" value="P:iron-sulfur cluster assembly"/>
    <property type="evidence" value="ECO:0007669"/>
    <property type="project" value="InterPro"/>
</dbReference>
<gene>
    <name evidence="12" type="ORF">EWB00_010118</name>
</gene>
<dbReference type="InterPro" id="IPR029063">
    <property type="entry name" value="SAM-dependent_MTases_sf"/>
</dbReference>
<evidence type="ECO:0000256" key="2">
    <source>
        <dbReference type="ARBA" id="ARBA00004496"/>
    </source>
</evidence>
<evidence type="ECO:0000256" key="5">
    <source>
        <dbReference type="ARBA" id="ARBA00022490"/>
    </source>
</evidence>
<evidence type="ECO:0000256" key="7">
    <source>
        <dbReference type="ARBA" id="ARBA00022723"/>
    </source>
</evidence>
<keyword evidence="7" id="KW-0479">Metal-binding</keyword>
<evidence type="ECO:0000256" key="10">
    <source>
        <dbReference type="ARBA" id="ARBA00023128"/>
    </source>
</evidence>
<evidence type="ECO:0000313" key="13">
    <source>
        <dbReference type="Proteomes" id="UP000311919"/>
    </source>
</evidence>
<feature type="non-terminal residue" evidence="12">
    <location>
        <position position="1"/>
    </location>
</feature>
<sequence length="333" mass="37065">WRNFQRLLSFADALVCPLTLIRFRPFSISSFGRGIILVLRSYNSLFGSITLINKCSIMEPYVVDNLNRDDCVMIVWSGEVQDDVMCDLKAAVSTHVKKLHFENLENFTNSSTISSQFHGCSSVILCGWPNPININTLERGLLSNLSSCLQPGGRLICRESTMEDWNSFRKNLTLSGYVNPYQLPGGNHLIFIAFVPSNYTRGSSIKLPWAHSDIEAAWENVDNETSYDVDKNLINTNSLLQKSDYVTPLAACGQEFAKNSIGKRKRACKNCTCGLAEIEATEVEDKSVVSISSCGNCYLGDAFRCSTCPYRGLPPFKPGDRILIPDDVLKADL</sequence>
<keyword evidence="10" id="KW-0496">Mitochondrion</keyword>
<dbReference type="AlphaFoldDB" id="A0A4Z2CL50"/>
<dbReference type="Pfam" id="PF05093">
    <property type="entry name" value="CIAPIN1"/>
    <property type="match status" value="2"/>
</dbReference>
<dbReference type="PANTHER" id="PTHR13273">
    <property type="entry name" value="ANAMORSIN"/>
    <property type="match status" value="1"/>
</dbReference>
<evidence type="ECO:0000259" key="11">
    <source>
        <dbReference type="Pfam" id="PF05093"/>
    </source>
</evidence>
<comment type="caution">
    <text evidence="12">The sequence shown here is derived from an EMBL/GenBank/DDBJ whole genome shotgun (WGS) entry which is preliminary data.</text>
</comment>
<evidence type="ECO:0000256" key="1">
    <source>
        <dbReference type="ARBA" id="ARBA00001966"/>
    </source>
</evidence>
<evidence type="ECO:0000256" key="4">
    <source>
        <dbReference type="ARBA" id="ARBA00022485"/>
    </source>
</evidence>
<evidence type="ECO:0000256" key="3">
    <source>
        <dbReference type="ARBA" id="ARBA00008169"/>
    </source>
</evidence>
<accession>A0A4Z2CL50</accession>
<dbReference type="OrthoDB" id="311633at2759"/>
<feature type="domain" description="Anamorsin C-terminal" evidence="11">
    <location>
        <begin position="259"/>
        <end position="287"/>
    </location>
</feature>
<protein>
    <submittedName>
        <fullName evidence="12">Anamorsin isoform 2</fullName>
    </submittedName>
</protein>
<proteinExistence type="inferred from homology"/>
<feature type="domain" description="Anamorsin C-terminal" evidence="11">
    <location>
        <begin position="290"/>
        <end position="323"/>
    </location>
</feature>
<dbReference type="GO" id="GO:0005737">
    <property type="term" value="C:cytoplasm"/>
    <property type="evidence" value="ECO:0007669"/>
    <property type="project" value="UniProtKB-SubCell"/>
</dbReference>
<dbReference type="InterPro" id="IPR007785">
    <property type="entry name" value="Anamorsin"/>
</dbReference>
<keyword evidence="4" id="KW-0004">4Fe-4S</keyword>
<dbReference type="EMBL" id="SKCS01000710">
    <property type="protein sequence ID" value="TNN04926.1"/>
    <property type="molecule type" value="Genomic_DNA"/>
</dbReference>
<evidence type="ECO:0000256" key="9">
    <source>
        <dbReference type="ARBA" id="ARBA00023014"/>
    </source>
</evidence>
<evidence type="ECO:0000313" key="12">
    <source>
        <dbReference type="EMBL" id="TNN04926.1"/>
    </source>
</evidence>
<keyword evidence="8" id="KW-0408">Iron</keyword>
<comment type="cofactor">
    <cofactor evidence="1">
        <name>[4Fe-4S] cluster</name>
        <dbReference type="ChEBI" id="CHEBI:49883"/>
    </cofactor>
</comment>
<dbReference type="Proteomes" id="UP000311919">
    <property type="component" value="Unassembled WGS sequence"/>
</dbReference>
<dbReference type="GO" id="GO:0051537">
    <property type="term" value="F:2 iron, 2 sulfur cluster binding"/>
    <property type="evidence" value="ECO:0007669"/>
    <property type="project" value="UniProtKB-KW"/>
</dbReference>
<evidence type="ECO:0000256" key="6">
    <source>
        <dbReference type="ARBA" id="ARBA00022714"/>
    </source>
</evidence>
<keyword evidence="6" id="KW-0001">2Fe-2S</keyword>
<keyword evidence="13" id="KW-1185">Reference proteome</keyword>
<dbReference type="GO" id="GO:0046872">
    <property type="term" value="F:metal ion binding"/>
    <property type="evidence" value="ECO:0007669"/>
    <property type="project" value="UniProtKB-KW"/>
</dbReference>